<dbReference type="Pfam" id="PF16548">
    <property type="entry name" value="FlgT_N"/>
    <property type="match status" value="1"/>
</dbReference>
<dbReference type="Gene3D" id="2.40.10.410">
    <property type="entry name" value="FlgT, C-terminal domain"/>
    <property type="match status" value="1"/>
</dbReference>
<dbReference type="AlphaFoldDB" id="A0A6H1UF85"/>
<gene>
    <name evidence="5" type="ORF">HER31_10440</name>
</gene>
<evidence type="ECO:0000256" key="1">
    <source>
        <dbReference type="SAM" id="SignalP"/>
    </source>
</evidence>
<dbReference type="Gene3D" id="3.40.50.10610">
    <property type="entry name" value="ABC-type transport auxiliary lipoprotein component"/>
    <property type="match status" value="1"/>
</dbReference>
<dbReference type="Gene3D" id="3.30.1660.40">
    <property type="entry name" value="FlgT, N-terminal domain"/>
    <property type="match status" value="1"/>
</dbReference>
<dbReference type="Pfam" id="PF16538">
    <property type="entry name" value="FlgT_C"/>
    <property type="match status" value="1"/>
</dbReference>
<protein>
    <recommendedName>
        <fullName evidence="7">Flagellar assembly protein T, C-terminal domain</fullName>
    </recommendedName>
</protein>
<organism evidence="5 6">
    <name type="scientific">Ferrimonas lipolytica</name>
    <dbReference type="NCBI Taxonomy" id="2724191"/>
    <lineage>
        <taxon>Bacteria</taxon>
        <taxon>Pseudomonadati</taxon>
        <taxon>Pseudomonadota</taxon>
        <taxon>Gammaproteobacteria</taxon>
        <taxon>Alteromonadales</taxon>
        <taxon>Ferrimonadaceae</taxon>
        <taxon>Ferrimonas</taxon>
    </lineage>
</organism>
<evidence type="ECO:0000313" key="6">
    <source>
        <dbReference type="Proteomes" id="UP000501602"/>
    </source>
</evidence>
<dbReference type="KEGG" id="fes:HER31_10440"/>
<feature type="signal peptide" evidence="1">
    <location>
        <begin position="1"/>
        <end position="20"/>
    </location>
</feature>
<keyword evidence="6" id="KW-1185">Reference proteome</keyword>
<feature type="chain" id="PRO_5026163162" description="Flagellar assembly protein T, C-terminal domain" evidence="1">
    <location>
        <begin position="21"/>
        <end position="371"/>
    </location>
</feature>
<evidence type="ECO:0000259" key="3">
    <source>
        <dbReference type="Pfam" id="PF16539"/>
    </source>
</evidence>
<feature type="domain" description="Flagellar assembly protein T middle" evidence="3">
    <location>
        <begin position="114"/>
        <end position="257"/>
    </location>
</feature>
<dbReference type="Pfam" id="PF16539">
    <property type="entry name" value="FlgT_M"/>
    <property type="match status" value="1"/>
</dbReference>
<proteinExistence type="predicted"/>
<name>A0A6H1UF85_9GAMM</name>
<dbReference type="InterPro" id="IPR032370">
    <property type="entry name" value="FlgT_N"/>
</dbReference>
<dbReference type="InterPro" id="IPR038165">
    <property type="entry name" value="FlgT_C_sf"/>
</dbReference>
<dbReference type="EMBL" id="CP051180">
    <property type="protein sequence ID" value="QIZ77260.1"/>
    <property type="molecule type" value="Genomic_DNA"/>
</dbReference>
<dbReference type="InterPro" id="IPR038180">
    <property type="entry name" value="FlgT_N_sf"/>
</dbReference>
<evidence type="ECO:0000259" key="2">
    <source>
        <dbReference type="Pfam" id="PF16538"/>
    </source>
</evidence>
<dbReference type="InterPro" id="IPR032386">
    <property type="entry name" value="FlgT_M"/>
</dbReference>
<accession>A0A6H1UF85</accession>
<feature type="domain" description="Flagellar assembly protein T N-terminal" evidence="4">
    <location>
        <begin position="25"/>
        <end position="106"/>
    </location>
</feature>
<sequence>MSMRSICTALAMLIPSLSVAAPMIVSGSAEVFNNDIANARQRAIDNALSQAVMAHGGTISINQHSANGVLLDEQVNWNSSNQVRSMELLSEQRQQQQLTVEMRVDLEESKLQRCRHDGKVKVIIPRAKVRYRQQLIAGGIYQLDSAIARVVGNTINGESSAAYAQSLDQLNVDFGQQDKSWITELARQQQGQYVLTIDIDDVAVERPEKMFGYIERDGERTIAMTANLYDGFNGQHVWQQRYRGSGNWPYERQESADTATERFWNTEFGEQIQLQVQQMSEQINTTLTCAPIRARIINIQQQSVQLDIGEQSGLKVGDTMVLTPQQQQWGFASGVSLKLTQVRANQALAQIVDYNDSMGVQIGDWAERKPL</sequence>
<dbReference type="InterPro" id="IPR032388">
    <property type="entry name" value="FlgT_C"/>
</dbReference>
<dbReference type="RefSeq" id="WP_168660521.1">
    <property type="nucleotide sequence ID" value="NZ_CP051180.1"/>
</dbReference>
<evidence type="ECO:0008006" key="7">
    <source>
        <dbReference type="Google" id="ProtNLM"/>
    </source>
</evidence>
<evidence type="ECO:0000313" key="5">
    <source>
        <dbReference type="EMBL" id="QIZ77260.1"/>
    </source>
</evidence>
<keyword evidence="1" id="KW-0732">Signal</keyword>
<reference evidence="5 6" key="1">
    <citation type="submission" date="2020-04" db="EMBL/GenBank/DDBJ databases">
        <title>Ferrimonas sp. S7 isolated from sea water.</title>
        <authorList>
            <person name="Bae S.S."/>
            <person name="Baek K."/>
        </authorList>
    </citation>
    <scope>NUCLEOTIDE SEQUENCE [LARGE SCALE GENOMIC DNA]</scope>
    <source>
        <strain evidence="5 6">S7</strain>
    </source>
</reference>
<dbReference type="Proteomes" id="UP000501602">
    <property type="component" value="Chromosome"/>
</dbReference>
<evidence type="ECO:0000259" key="4">
    <source>
        <dbReference type="Pfam" id="PF16548"/>
    </source>
</evidence>
<feature type="domain" description="Flagellar assembly protein T C-terminal" evidence="2">
    <location>
        <begin position="302"/>
        <end position="367"/>
    </location>
</feature>